<dbReference type="VEuPathDB" id="FungiDB:PV06_10003"/>
<dbReference type="InterPro" id="IPR006175">
    <property type="entry name" value="YjgF/YER057c/UK114"/>
</dbReference>
<keyword evidence="2" id="KW-1185">Reference proteome</keyword>
<dbReference type="Proteomes" id="UP000053342">
    <property type="component" value="Unassembled WGS sequence"/>
</dbReference>
<sequence length="140" mass="15475">MSAKYYQVPGPLGDYYQATGFSHAVVLPANCQLVIAAGQPGLNASARMSSSPAEQIESCFENCDNALKAAGVKEGLFKAHKVHTWLTDVSHEPLMMEIWRRRWPDHRPTWMCLGTNALCGKGMIIEIQVEAHIAPEKTHL</sequence>
<dbReference type="InterPro" id="IPR035959">
    <property type="entry name" value="RutC-like_sf"/>
</dbReference>
<evidence type="ECO:0000313" key="2">
    <source>
        <dbReference type="Proteomes" id="UP000053342"/>
    </source>
</evidence>
<gene>
    <name evidence="1" type="ORF">PV06_10003</name>
</gene>
<proteinExistence type="predicted"/>
<dbReference type="GeneID" id="27362077"/>
<dbReference type="EMBL" id="KN847342">
    <property type="protein sequence ID" value="KIW38027.1"/>
    <property type="molecule type" value="Genomic_DNA"/>
</dbReference>
<dbReference type="Pfam" id="PF01042">
    <property type="entry name" value="Ribonuc_L-PSP"/>
    <property type="match status" value="1"/>
</dbReference>
<dbReference type="RefSeq" id="XP_016258243.1">
    <property type="nucleotide sequence ID" value="XM_016411489.1"/>
</dbReference>
<dbReference type="HOGENOM" id="CLU_1855353_0_0_1"/>
<dbReference type="OrthoDB" id="4128608at2759"/>
<dbReference type="AlphaFoldDB" id="A0A0D2BL16"/>
<name>A0A0D2BL16_9EURO</name>
<protein>
    <submittedName>
        <fullName evidence="1">Uncharacterized protein</fullName>
    </submittedName>
</protein>
<accession>A0A0D2BL16</accession>
<organism evidence="1 2">
    <name type="scientific">Exophiala oligosperma</name>
    <dbReference type="NCBI Taxonomy" id="215243"/>
    <lineage>
        <taxon>Eukaryota</taxon>
        <taxon>Fungi</taxon>
        <taxon>Dikarya</taxon>
        <taxon>Ascomycota</taxon>
        <taxon>Pezizomycotina</taxon>
        <taxon>Eurotiomycetes</taxon>
        <taxon>Chaetothyriomycetidae</taxon>
        <taxon>Chaetothyriales</taxon>
        <taxon>Herpotrichiellaceae</taxon>
        <taxon>Exophiala</taxon>
    </lineage>
</organism>
<dbReference type="Gene3D" id="3.30.1330.40">
    <property type="entry name" value="RutC-like"/>
    <property type="match status" value="1"/>
</dbReference>
<dbReference type="STRING" id="215243.A0A0D2BL16"/>
<dbReference type="SUPFAM" id="SSF55298">
    <property type="entry name" value="YjgF-like"/>
    <property type="match status" value="1"/>
</dbReference>
<evidence type="ECO:0000313" key="1">
    <source>
        <dbReference type="EMBL" id="KIW38027.1"/>
    </source>
</evidence>
<reference evidence="1 2" key="1">
    <citation type="submission" date="2015-01" db="EMBL/GenBank/DDBJ databases">
        <title>The Genome Sequence of Exophiala oligosperma CBS72588.</title>
        <authorList>
            <consortium name="The Broad Institute Genomics Platform"/>
            <person name="Cuomo C."/>
            <person name="de Hoog S."/>
            <person name="Gorbushina A."/>
            <person name="Stielow B."/>
            <person name="Teixiera M."/>
            <person name="Abouelleil A."/>
            <person name="Chapman S.B."/>
            <person name="Priest M."/>
            <person name="Young S.K."/>
            <person name="Wortman J."/>
            <person name="Nusbaum C."/>
            <person name="Birren B."/>
        </authorList>
    </citation>
    <scope>NUCLEOTIDE SEQUENCE [LARGE SCALE GENOMIC DNA]</scope>
    <source>
        <strain evidence="1 2">CBS 72588</strain>
    </source>
</reference>